<sequence length="60" mass="6203">MEGGLKVSQGGDVAPAALPEWTTIPVSRVLSNSTTVAVLVDGCTNSIFGGDFRKSLEPLL</sequence>
<proteinExistence type="predicted"/>
<dbReference type="Proteomes" id="UP000030676">
    <property type="component" value="Unassembled WGS sequence"/>
</dbReference>
<dbReference type="HOGENOM" id="CLU_2941844_0_0_1"/>
<protein>
    <submittedName>
        <fullName evidence="1">Uncharacterized protein</fullName>
    </submittedName>
</protein>
<accession>X0GPF8</accession>
<reference evidence="1" key="2">
    <citation type="submission" date="2014-03" db="EMBL/GenBank/DDBJ databases">
        <title>The Genome Annotation of Fusarium oxysporum PHW808.</title>
        <authorList>
            <consortium name="The Broad Institute Genomics Platform"/>
            <person name="Ma L.-J."/>
            <person name="Corby-Kistler H."/>
            <person name="Broz K."/>
            <person name="Gale L.R."/>
            <person name="Jonkers W."/>
            <person name="O'Donnell K."/>
            <person name="Ploetz R."/>
            <person name="Steinberg C."/>
            <person name="Schwartz D.C."/>
            <person name="VanEtten H."/>
            <person name="Zhou S."/>
            <person name="Young S.K."/>
            <person name="Zeng Q."/>
            <person name="Gargeya S."/>
            <person name="Fitzgerald M."/>
            <person name="Abouelleil A."/>
            <person name="Alvarado L."/>
            <person name="Chapman S.B."/>
            <person name="Gainer-Dewar J."/>
            <person name="Goldberg J."/>
            <person name="Griggs A."/>
            <person name="Gujja S."/>
            <person name="Hansen M."/>
            <person name="Howarth C."/>
            <person name="Imamovic A."/>
            <person name="Ireland A."/>
            <person name="Larimer J."/>
            <person name="McCowan C."/>
            <person name="Murphy C."/>
            <person name="Pearson M."/>
            <person name="Poon T.W."/>
            <person name="Priest M."/>
            <person name="Roberts A."/>
            <person name="Saif S."/>
            <person name="Shea T."/>
            <person name="Sykes S."/>
            <person name="Wortman J."/>
            <person name="Nusbaum C."/>
            <person name="Birren B."/>
        </authorList>
    </citation>
    <scope>NUCLEOTIDE SEQUENCE</scope>
    <source>
        <strain evidence="1">54008</strain>
    </source>
</reference>
<gene>
    <name evidence="1" type="ORF">FOPG_18567</name>
</gene>
<name>X0GPF8_FUSOX</name>
<dbReference type="EMBL" id="KK033716">
    <property type="protein sequence ID" value="EXL65198.1"/>
    <property type="molecule type" value="Genomic_DNA"/>
</dbReference>
<organism evidence="1">
    <name type="scientific">Fusarium oxysporum f. sp. conglutinans race 2 54008</name>
    <dbReference type="NCBI Taxonomy" id="1089457"/>
    <lineage>
        <taxon>Eukaryota</taxon>
        <taxon>Fungi</taxon>
        <taxon>Dikarya</taxon>
        <taxon>Ascomycota</taxon>
        <taxon>Pezizomycotina</taxon>
        <taxon>Sordariomycetes</taxon>
        <taxon>Hypocreomycetidae</taxon>
        <taxon>Hypocreales</taxon>
        <taxon>Nectriaceae</taxon>
        <taxon>Fusarium</taxon>
        <taxon>Fusarium oxysporum species complex</taxon>
    </lineage>
</organism>
<evidence type="ECO:0000313" key="1">
    <source>
        <dbReference type="EMBL" id="EXL65198.1"/>
    </source>
</evidence>
<reference evidence="1" key="1">
    <citation type="submission" date="2011-11" db="EMBL/GenBank/DDBJ databases">
        <title>The Genome Sequence of Fusarium oxysporum PHW808.</title>
        <authorList>
            <consortium name="The Broad Institute Genome Sequencing Platform"/>
            <person name="Ma L.-J."/>
            <person name="Gale L.R."/>
            <person name="Schwartz D.C."/>
            <person name="Zhou S."/>
            <person name="Corby-Kistler H."/>
            <person name="Young S.K."/>
            <person name="Zeng Q."/>
            <person name="Gargeya S."/>
            <person name="Fitzgerald M."/>
            <person name="Haas B."/>
            <person name="Abouelleil A."/>
            <person name="Alvarado L."/>
            <person name="Arachchi H.M."/>
            <person name="Berlin A."/>
            <person name="Brown A."/>
            <person name="Chapman S.B."/>
            <person name="Chen Z."/>
            <person name="Dunbar C."/>
            <person name="Freedman E."/>
            <person name="Gearin G."/>
            <person name="Goldberg J."/>
            <person name="Griggs A."/>
            <person name="Gujja S."/>
            <person name="Heiman D."/>
            <person name="Howarth C."/>
            <person name="Larson L."/>
            <person name="Lui A."/>
            <person name="MacDonald P.J.P."/>
            <person name="Montmayeur A."/>
            <person name="Murphy C."/>
            <person name="Neiman D."/>
            <person name="Pearson M."/>
            <person name="Priest M."/>
            <person name="Roberts A."/>
            <person name="Saif S."/>
            <person name="Shea T."/>
            <person name="Shenoy N."/>
            <person name="Sisk P."/>
            <person name="Stolte C."/>
            <person name="Sykes S."/>
            <person name="Wortman J."/>
            <person name="Nusbaum C."/>
            <person name="Birren B."/>
        </authorList>
    </citation>
    <scope>NUCLEOTIDE SEQUENCE [LARGE SCALE GENOMIC DNA]</scope>
    <source>
        <strain evidence="1">54008</strain>
    </source>
</reference>
<dbReference type="AlphaFoldDB" id="X0GPF8"/>